<evidence type="ECO:0000313" key="19">
    <source>
        <dbReference type="Proteomes" id="UP000481858"/>
    </source>
</evidence>
<keyword evidence="7" id="KW-0520">NAD</keyword>
<dbReference type="EMBL" id="WUBL01000018">
    <property type="protein sequence ID" value="KAF2970945.1"/>
    <property type="molecule type" value="Genomic_DNA"/>
</dbReference>
<dbReference type="FunFam" id="3.40.50.720:FF:000346">
    <property type="entry name" value="C-3 sterol dehydrogenase/C-4 decarboxylase"/>
    <property type="match status" value="1"/>
</dbReference>
<evidence type="ECO:0000256" key="12">
    <source>
        <dbReference type="ARBA" id="ARBA00067985"/>
    </source>
</evidence>
<evidence type="ECO:0000256" key="9">
    <source>
        <dbReference type="ARBA" id="ARBA00023136"/>
    </source>
</evidence>
<dbReference type="AlphaFoldDB" id="A0A7C8IWR6"/>
<evidence type="ECO:0000256" key="11">
    <source>
        <dbReference type="ARBA" id="ARBA00067470"/>
    </source>
</evidence>
<evidence type="ECO:0000259" key="17">
    <source>
        <dbReference type="Pfam" id="PF01073"/>
    </source>
</evidence>
<comment type="similarity">
    <text evidence="2">Belongs to the 3-beta-HSD family.</text>
</comment>
<keyword evidence="8" id="KW-0443">Lipid metabolism</keyword>
<evidence type="ECO:0000256" key="4">
    <source>
        <dbReference type="ARBA" id="ARBA00022824"/>
    </source>
</evidence>
<comment type="subunit">
    <text evidence="10">Heterotetramer of ERG25, ERG26, ERG27 and ERG28. ERG28 acts as a scaffold to tether ERG27 and other 4,4-demethylation-related enzymes, forming a demethylation enzyme complex, in the endoplasmic reticulum.</text>
</comment>
<dbReference type="GO" id="GO:0006696">
    <property type="term" value="P:ergosterol biosynthetic process"/>
    <property type="evidence" value="ECO:0007669"/>
    <property type="project" value="UniProtKB-ARBA"/>
</dbReference>
<dbReference type="PANTHER" id="PTHR43245:SF51">
    <property type="entry name" value="SHORT CHAIN DEHYDROGENASE_REDUCTASE FAMILY 42E, MEMBER 2"/>
    <property type="match status" value="1"/>
</dbReference>
<dbReference type="InParanoid" id="A0A7C8IWR6"/>
<keyword evidence="9" id="KW-0472">Membrane</keyword>
<keyword evidence="3" id="KW-0444">Lipid biosynthesis</keyword>
<evidence type="ECO:0000256" key="8">
    <source>
        <dbReference type="ARBA" id="ARBA00023098"/>
    </source>
</evidence>
<keyword evidence="5" id="KW-0752">Steroid biosynthesis</keyword>
<evidence type="ECO:0000256" key="3">
    <source>
        <dbReference type="ARBA" id="ARBA00022516"/>
    </source>
</evidence>
<evidence type="ECO:0000256" key="1">
    <source>
        <dbReference type="ARBA" id="ARBA00004406"/>
    </source>
</evidence>
<protein>
    <recommendedName>
        <fullName evidence="12">Sterol-4-alpha-carboxylate 3-dehydrogenase ERG26, decarboxylating</fullName>
    </recommendedName>
    <alternativeName>
        <fullName evidence="15 16">C-3 Sterol dehydrogenase ERG26</fullName>
    </alternativeName>
    <alternativeName>
        <fullName evidence="13 14">C-4 decarboxylase ERG26</fullName>
    </alternativeName>
    <alternativeName>
        <fullName evidence="11">Sterol-4-alpha-carboxylate 3-dehydrogenase erg26, decarboxylating</fullName>
    </alternativeName>
</protein>
<dbReference type="PANTHER" id="PTHR43245">
    <property type="entry name" value="BIFUNCTIONAL POLYMYXIN RESISTANCE PROTEIN ARNA"/>
    <property type="match status" value="1"/>
</dbReference>
<dbReference type="GO" id="GO:0005789">
    <property type="term" value="C:endoplasmic reticulum membrane"/>
    <property type="evidence" value="ECO:0007669"/>
    <property type="project" value="UniProtKB-SubCell"/>
</dbReference>
<proteinExistence type="inferred from homology"/>
<evidence type="ECO:0000313" key="18">
    <source>
        <dbReference type="EMBL" id="KAF2970945.1"/>
    </source>
</evidence>
<evidence type="ECO:0000256" key="2">
    <source>
        <dbReference type="ARBA" id="ARBA00009219"/>
    </source>
</evidence>
<feature type="domain" description="3-beta hydroxysteroid dehydrogenase/isomerase" evidence="17">
    <location>
        <begin position="13"/>
        <end position="302"/>
    </location>
</feature>
<dbReference type="InterPro" id="IPR036291">
    <property type="entry name" value="NAD(P)-bd_dom_sf"/>
</dbReference>
<dbReference type="GO" id="GO:0000252">
    <property type="term" value="F:3-beta-hydroxysteroid dehydrogenase [NAD(P)+]/C4-decarboxylase activity"/>
    <property type="evidence" value="ECO:0007669"/>
    <property type="project" value="UniProtKB-ARBA"/>
</dbReference>
<sequence>MTPIDQPLLGRVLVIGGCGFLGHHVVNLLLRDWKCEVSVIDLKCQRNRRPASDGVEYIEADITDSDSLLKALGRLKPDVVIHTASPPAQGAGAVSNEIFYKVNVEGTRAVIAACQKNDVKALVYTSSASVISDNKSDLINANEEYPVIRGKLQSEYYSETKVSYSLSQIIPPSHAAAHAEQLVLEANRAQDSDLLTTAIRPSGIFGEGDMQLVYHAIGVYRGGNDKVQVGLNTNMFDFTYVENVAHAHLLAARALLVTHASKTQPLDHEKVDGEAFLVSNGSPVYFWDMMRSIWREAGSPRGTDHAWVMSRDVGLVLGYLSECFAGLLRRQPTLTRQRIIYSTMTRYYDIAKARRRLGYEPLVSLNDGVKRTVKWTLEQEKSAKS</sequence>
<keyword evidence="4" id="KW-0256">Endoplasmic reticulum</keyword>
<keyword evidence="19" id="KW-1185">Reference proteome</keyword>
<comment type="subcellular location">
    <subcellularLocation>
        <location evidence="1">Endoplasmic reticulum membrane</location>
        <topology evidence="1">Peripheral membrane protein</topology>
    </subcellularLocation>
</comment>
<comment type="caution">
    <text evidence="18">The sequence shown here is derived from an EMBL/GenBank/DDBJ whole genome shotgun (WGS) entry which is preliminary data.</text>
</comment>
<dbReference type="InterPro" id="IPR002225">
    <property type="entry name" value="3Beta_OHSteriod_DH/Estase"/>
</dbReference>
<evidence type="ECO:0000256" key="14">
    <source>
        <dbReference type="ARBA" id="ARBA00081397"/>
    </source>
</evidence>
<accession>A0A7C8IWR6</accession>
<evidence type="ECO:0000256" key="15">
    <source>
        <dbReference type="ARBA" id="ARBA00081452"/>
    </source>
</evidence>
<evidence type="ECO:0000256" key="6">
    <source>
        <dbReference type="ARBA" id="ARBA00023002"/>
    </source>
</evidence>
<dbReference type="FunCoup" id="A0A7C8IWR6">
    <property type="interactions" value="368"/>
</dbReference>
<evidence type="ECO:0000256" key="5">
    <source>
        <dbReference type="ARBA" id="ARBA00022955"/>
    </source>
</evidence>
<evidence type="ECO:0000256" key="13">
    <source>
        <dbReference type="ARBA" id="ARBA00081267"/>
    </source>
</evidence>
<name>A0A7C8IWR6_9PEZI</name>
<dbReference type="Proteomes" id="UP000481858">
    <property type="component" value="Unassembled WGS sequence"/>
</dbReference>
<dbReference type="SUPFAM" id="SSF51735">
    <property type="entry name" value="NAD(P)-binding Rossmann-fold domains"/>
    <property type="match status" value="1"/>
</dbReference>
<organism evidence="18 19">
    <name type="scientific">Xylaria multiplex</name>
    <dbReference type="NCBI Taxonomy" id="323545"/>
    <lineage>
        <taxon>Eukaryota</taxon>
        <taxon>Fungi</taxon>
        <taxon>Dikarya</taxon>
        <taxon>Ascomycota</taxon>
        <taxon>Pezizomycotina</taxon>
        <taxon>Sordariomycetes</taxon>
        <taxon>Xylariomycetidae</taxon>
        <taxon>Xylariales</taxon>
        <taxon>Xylariaceae</taxon>
        <taxon>Xylaria</taxon>
    </lineage>
</organism>
<reference evidence="18 19" key="1">
    <citation type="submission" date="2019-12" db="EMBL/GenBank/DDBJ databases">
        <title>Draft genome sequence of the ascomycete Xylaria multiplex DSM 110363.</title>
        <authorList>
            <person name="Buettner E."/>
            <person name="Kellner H."/>
        </authorList>
    </citation>
    <scope>NUCLEOTIDE SEQUENCE [LARGE SCALE GENOMIC DNA]</scope>
    <source>
        <strain evidence="18 19">DSM 110363</strain>
    </source>
</reference>
<evidence type="ECO:0000256" key="10">
    <source>
        <dbReference type="ARBA" id="ARBA00046995"/>
    </source>
</evidence>
<dbReference type="InterPro" id="IPR050177">
    <property type="entry name" value="Lipid_A_modif_metabolic_enz"/>
</dbReference>
<dbReference type="Pfam" id="PF01073">
    <property type="entry name" value="3Beta_HSD"/>
    <property type="match status" value="1"/>
</dbReference>
<gene>
    <name evidence="18" type="ORF">GQX73_g2666</name>
</gene>
<evidence type="ECO:0000256" key="7">
    <source>
        <dbReference type="ARBA" id="ARBA00023027"/>
    </source>
</evidence>
<evidence type="ECO:0000256" key="16">
    <source>
        <dbReference type="ARBA" id="ARBA00082106"/>
    </source>
</evidence>
<keyword evidence="6" id="KW-0560">Oxidoreductase</keyword>
<dbReference type="OrthoDB" id="10058185at2759"/>
<dbReference type="Gene3D" id="3.40.50.720">
    <property type="entry name" value="NAD(P)-binding Rossmann-like Domain"/>
    <property type="match status" value="1"/>
</dbReference>